<evidence type="ECO:0000313" key="2">
    <source>
        <dbReference type="EMBL" id="KAJ7728330.1"/>
    </source>
</evidence>
<keyword evidence="3" id="KW-1185">Reference proteome</keyword>
<comment type="caution">
    <text evidence="2">The sequence shown here is derived from an EMBL/GenBank/DDBJ whole genome shotgun (WGS) entry which is preliminary data.</text>
</comment>
<accession>A0AAD7HU05</accession>
<proteinExistence type="predicted"/>
<dbReference type="Proteomes" id="UP001215598">
    <property type="component" value="Unassembled WGS sequence"/>
</dbReference>
<organism evidence="2 3">
    <name type="scientific">Mycena metata</name>
    <dbReference type="NCBI Taxonomy" id="1033252"/>
    <lineage>
        <taxon>Eukaryota</taxon>
        <taxon>Fungi</taxon>
        <taxon>Dikarya</taxon>
        <taxon>Basidiomycota</taxon>
        <taxon>Agaricomycotina</taxon>
        <taxon>Agaricomycetes</taxon>
        <taxon>Agaricomycetidae</taxon>
        <taxon>Agaricales</taxon>
        <taxon>Marasmiineae</taxon>
        <taxon>Mycenaceae</taxon>
        <taxon>Mycena</taxon>
    </lineage>
</organism>
<dbReference type="AlphaFoldDB" id="A0AAD7HU05"/>
<reference evidence="2" key="1">
    <citation type="submission" date="2023-03" db="EMBL/GenBank/DDBJ databases">
        <title>Massive genome expansion in bonnet fungi (Mycena s.s.) driven by repeated elements and novel gene families across ecological guilds.</title>
        <authorList>
            <consortium name="Lawrence Berkeley National Laboratory"/>
            <person name="Harder C.B."/>
            <person name="Miyauchi S."/>
            <person name="Viragh M."/>
            <person name="Kuo A."/>
            <person name="Thoen E."/>
            <person name="Andreopoulos B."/>
            <person name="Lu D."/>
            <person name="Skrede I."/>
            <person name="Drula E."/>
            <person name="Henrissat B."/>
            <person name="Morin E."/>
            <person name="Kohler A."/>
            <person name="Barry K."/>
            <person name="LaButti K."/>
            <person name="Morin E."/>
            <person name="Salamov A."/>
            <person name="Lipzen A."/>
            <person name="Mereny Z."/>
            <person name="Hegedus B."/>
            <person name="Baldrian P."/>
            <person name="Stursova M."/>
            <person name="Weitz H."/>
            <person name="Taylor A."/>
            <person name="Grigoriev I.V."/>
            <person name="Nagy L.G."/>
            <person name="Martin F."/>
            <person name="Kauserud H."/>
        </authorList>
    </citation>
    <scope>NUCLEOTIDE SEQUENCE</scope>
    <source>
        <strain evidence="2">CBHHK182m</strain>
    </source>
</reference>
<dbReference type="EMBL" id="JARKIB010000173">
    <property type="protein sequence ID" value="KAJ7728330.1"/>
    <property type="molecule type" value="Genomic_DNA"/>
</dbReference>
<name>A0AAD7HU05_9AGAR</name>
<gene>
    <name evidence="2" type="ORF">B0H16DRAFT_1470507</name>
</gene>
<evidence type="ECO:0000256" key="1">
    <source>
        <dbReference type="SAM" id="MobiDB-lite"/>
    </source>
</evidence>
<evidence type="ECO:0000313" key="3">
    <source>
        <dbReference type="Proteomes" id="UP001215598"/>
    </source>
</evidence>
<sequence>MANSRACKCEMRWRIAAHAANLRVHIEDYTNTLHMEIRMDTGTGNNRSAVSSALETPTPSELANDRLVGGAQLIHALRMGHAVGVYICDGHNAAGQMYWSVPLQRGRHRYQDEVGVDPERKMGIVVDGSGDFENSQGSFSYIEGEVSHNVPARSTTIQATEEPVVADLLVSVHMGPREALREREVAQWKSDWERITGVWERHAQRDLLRSHGAKTFQPRLCPTAKLVHDCSSILNSVHEKAGVLGPLTELGCVRKALQGTGSHCNVNNVKESSEEGQSESAAALPVRDYLEREPAGGACRAHGQFLSEQTARTEWVRAVAELARGSEEFWSGSQQAVATLLDKTAPLFQIRKKNGNTPDARGIQAIVGTVLPRGTGRCVNSESRNIYASGYHDSKSMTRGGPERDPRQ</sequence>
<feature type="compositionally biased region" description="Basic and acidic residues" evidence="1">
    <location>
        <begin position="392"/>
        <end position="408"/>
    </location>
</feature>
<protein>
    <submittedName>
        <fullName evidence="2">Uncharacterized protein</fullName>
    </submittedName>
</protein>
<feature type="region of interest" description="Disordered" evidence="1">
    <location>
        <begin position="389"/>
        <end position="408"/>
    </location>
</feature>